<feature type="region of interest" description="Disordered" evidence="1">
    <location>
        <begin position="88"/>
        <end position="109"/>
    </location>
</feature>
<feature type="compositionally biased region" description="Polar residues" evidence="1">
    <location>
        <begin position="89"/>
        <end position="101"/>
    </location>
</feature>
<evidence type="ECO:0000256" key="1">
    <source>
        <dbReference type="SAM" id="MobiDB-lite"/>
    </source>
</evidence>
<evidence type="ECO:0000313" key="3">
    <source>
        <dbReference type="Proteomes" id="UP000436088"/>
    </source>
</evidence>
<reference evidence="2" key="1">
    <citation type="submission" date="2019-09" db="EMBL/GenBank/DDBJ databases">
        <title>Draft genome information of white flower Hibiscus syriacus.</title>
        <authorList>
            <person name="Kim Y.-M."/>
        </authorList>
    </citation>
    <scope>NUCLEOTIDE SEQUENCE [LARGE SCALE GENOMIC DNA]</scope>
    <source>
        <strain evidence="2">YM2019G1</strain>
    </source>
</reference>
<dbReference type="EMBL" id="VEPZ02001034">
    <property type="protein sequence ID" value="KAE8699766.1"/>
    <property type="molecule type" value="Genomic_DNA"/>
</dbReference>
<organism evidence="2 3">
    <name type="scientific">Hibiscus syriacus</name>
    <name type="common">Rose of Sharon</name>
    <dbReference type="NCBI Taxonomy" id="106335"/>
    <lineage>
        <taxon>Eukaryota</taxon>
        <taxon>Viridiplantae</taxon>
        <taxon>Streptophyta</taxon>
        <taxon>Embryophyta</taxon>
        <taxon>Tracheophyta</taxon>
        <taxon>Spermatophyta</taxon>
        <taxon>Magnoliopsida</taxon>
        <taxon>eudicotyledons</taxon>
        <taxon>Gunneridae</taxon>
        <taxon>Pentapetalae</taxon>
        <taxon>rosids</taxon>
        <taxon>malvids</taxon>
        <taxon>Malvales</taxon>
        <taxon>Malvaceae</taxon>
        <taxon>Malvoideae</taxon>
        <taxon>Hibiscus</taxon>
    </lineage>
</organism>
<accession>A0A6A3A745</accession>
<dbReference type="AlphaFoldDB" id="A0A6A3A745"/>
<feature type="compositionally biased region" description="Polar residues" evidence="1">
    <location>
        <begin position="191"/>
        <end position="206"/>
    </location>
</feature>
<gene>
    <name evidence="2" type="ORF">F3Y22_tig00110570pilonHSYRG00170</name>
</gene>
<sequence length="335" mass="37385">MDLQKIDQRVDRLEYSGVMELVSDVQLVRSEGRKVLDMFFDLLKIAFPDTDFREARNALAFSGLVSTSASSLSARHCKRPKLINELESDSNLTQKTLQRGSTHAGEDTRVKEHMPPMESRLGKGIREQYQHNGDSILTHPGELVICKKKRKEREKSTVKHRSGSVGPVSPRNNGRNIRSPGAGSVSKDARPTQQTNHMQGFLNQPGHLSNCSSGIVGWANPVKKMRTVVEFIIRRVWSRATVNSPVSCSMHSKCGTPLISTVYFKRQLSSSSIFSRETTQLRALRPKLNPSHSSSTLSNTASALHLESTGIYSHALKISAKMALSLNMKIYKEKW</sequence>
<protein>
    <submittedName>
        <fullName evidence="2">Uncharacterized protein</fullName>
    </submittedName>
</protein>
<dbReference type="Proteomes" id="UP000436088">
    <property type="component" value="Unassembled WGS sequence"/>
</dbReference>
<comment type="caution">
    <text evidence="2">The sequence shown here is derived from an EMBL/GenBank/DDBJ whole genome shotgun (WGS) entry which is preliminary data.</text>
</comment>
<feature type="region of interest" description="Disordered" evidence="1">
    <location>
        <begin position="148"/>
        <end position="206"/>
    </location>
</feature>
<proteinExistence type="predicted"/>
<feature type="compositionally biased region" description="Basic residues" evidence="1">
    <location>
        <begin position="148"/>
        <end position="162"/>
    </location>
</feature>
<keyword evidence="3" id="KW-1185">Reference proteome</keyword>
<evidence type="ECO:0000313" key="2">
    <source>
        <dbReference type="EMBL" id="KAE8699766.1"/>
    </source>
</evidence>
<name>A0A6A3A745_HIBSY</name>